<dbReference type="Proteomes" id="UP000199341">
    <property type="component" value="Unassembled WGS sequence"/>
</dbReference>
<dbReference type="STRING" id="310781.SAMN05216259_113111"/>
<sequence>MTPAAAAPRITADPARGGRWTSLHAAGREWLWHREEPRRAGVVPGDAFADAGGLEECVPTVRGRPDHGDAWTRPWRQEGEWWVADCPCFRFARRIRHLPDRAEADYRLSAAPGHRFVWAAHALLDLSPAARLDLPDAAPARLYADGGNAWTPFTWPDAPPAPAPRPGSTPPFSGPGTQAGSPSGGLLADPLLGRPGTLPGDAPSSGPAGPSRAPSGTLAGRSDAQVGGPTGGLFAGPLAGRTPPAGGSGTVPFDRLGPDDGTALGAIVRAAAVGVHDGGRILRFALEADAGQPVSVALWRNLGGFPEGAPYRSIGVEPMLGRVFDLAAAGPDEAARVPASGEVRWRLTVTAG</sequence>
<reference evidence="2 3" key="1">
    <citation type="submission" date="2016-10" db="EMBL/GenBank/DDBJ databases">
        <authorList>
            <person name="de Groot N.N."/>
        </authorList>
    </citation>
    <scope>NUCLEOTIDE SEQUENCE [LARGE SCALE GENOMIC DNA]</scope>
    <source>
        <strain evidence="2 3">CGMCC 4.2022</strain>
    </source>
</reference>
<dbReference type="EMBL" id="FNIE01000013">
    <property type="protein sequence ID" value="SDO84374.1"/>
    <property type="molecule type" value="Genomic_DNA"/>
</dbReference>
<organism evidence="2 3">
    <name type="scientific">Actinacidiphila guanduensis</name>
    <dbReference type="NCBI Taxonomy" id="310781"/>
    <lineage>
        <taxon>Bacteria</taxon>
        <taxon>Bacillati</taxon>
        <taxon>Actinomycetota</taxon>
        <taxon>Actinomycetes</taxon>
        <taxon>Kitasatosporales</taxon>
        <taxon>Streptomycetaceae</taxon>
        <taxon>Actinacidiphila</taxon>
    </lineage>
</organism>
<name>A0A1H0MVG6_9ACTN</name>
<gene>
    <name evidence="2" type="ORF">SAMN05216259_113111</name>
</gene>
<dbReference type="AlphaFoldDB" id="A0A1H0MVG6"/>
<protein>
    <submittedName>
        <fullName evidence="2">Uncharacterized protein</fullName>
    </submittedName>
</protein>
<evidence type="ECO:0000313" key="3">
    <source>
        <dbReference type="Proteomes" id="UP000199341"/>
    </source>
</evidence>
<keyword evidence="3" id="KW-1185">Reference proteome</keyword>
<proteinExistence type="predicted"/>
<feature type="region of interest" description="Disordered" evidence="1">
    <location>
        <begin position="153"/>
        <end position="256"/>
    </location>
</feature>
<feature type="compositionally biased region" description="Pro residues" evidence="1">
    <location>
        <begin position="157"/>
        <end position="173"/>
    </location>
</feature>
<feature type="compositionally biased region" description="Low complexity" evidence="1">
    <location>
        <begin position="199"/>
        <end position="216"/>
    </location>
</feature>
<accession>A0A1H0MVG6</accession>
<evidence type="ECO:0000256" key="1">
    <source>
        <dbReference type="SAM" id="MobiDB-lite"/>
    </source>
</evidence>
<evidence type="ECO:0000313" key="2">
    <source>
        <dbReference type="EMBL" id="SDO84374.1"/>
    </source>
</evidence>